<evidence type="ECO:0000313" key="1">
    <source>
        <dbReference type="EMBL" id="KAJ9072028.1"/>
    </source>
</evidence>
<sequence>MTTSTLTSQADATSPRALKRACTTSLEQQTAPKQRSAAKLLNLIPSQNTAKGKLFICGTGDCEQLGKTEDVLELHRPTMLDISGRNFVDIACGGLHTLALTEEGELYSWGCNDEGALGRVSEEFLPGLVIFEEKIEIVQLVAGDSFSAVLTSTGEIYIWGAFRTSTGLLGFVNKPDVKQITPVKLVPSGRPVQFTKLAAGNNHLLALTTVGTIYAVGDNEAGQLGLRMSPRKFGPTQGLYPFSLHLKDVVDIAAGGYHSFATSKTGRVYGWGQNNFYQCGVPMSASEAEAKLFAPTFSRSLSELSPIQTIVAGEHHTLILRSNSSLYGIGRSDSHQLGVELSDVWTSSKTAVKEPQLIPDIAPLDIASGSNHCLAIEDDRTLSWGYGESHALGHGKEADEAVPTVIESLAERKVIKVSAGGHHSVFLVQL</sequence>
<proteinExistence type="predicted"/>
<dbReference type="EMBL" id="QTSX02003066">
    <property type="protein sequence ID" value="KAJ9072028.1"/>
    <property type="molecule type" value="Genomic_DNA"/>
</dbReference>
<evidence type="ECO:0000313" key="2">
    <source>
        <dbReference type="Proteomes" id="UP001165960"/>
    </source>
</evidence>
<protein>
    <submittedName>
        <fullName evidence="1">Uncharacterized protein</fullName>
    </submittedName>
</protein>
<dbReference type="Proteomes" id="UP001165960">
    <property type="component" value="Unassembled WGS sequence"/>
</dbReference>
<name>A0ACC2TBT5_9FUNG</name>
<organism evidence="1 2">
    <name type="scientific">Entomophthora muscae</name>
    <dbReference type="NCBI Taxonomy" id="34485"/>
    <lineage>
        <taxon>Eukaryota</taxon>
        <taxon>Fungi</taxon>
        <taxon>Fungi incertae sedis</taxon>
        <taxon>Zoopagomycota</taxon>
        <taxon>Entomophthoromycotina</taxon>
        <taxon>Entomophthoromycetes</taxon>
        <taxon>Entomophthorales</taxon>
        <taxon>Entomophthoraceae</taxon>
        <taxon>Entomophthora</taxon>
    </lineage>
</organism>
<keyword evidence="2" id="KW-1185">Reference proteome</keyword>
<gene>
    <name evidence="1" type="ORF">DSO57_1031441</name>
</gene>
<reference evidence="1" key="1">
    <citation type="submission" date="2022-04" db="EMBL/GenBank/DDBJ databases">
        <title>Genome of the entomopathogenic fungus Entomophthora muscae.</title>
        <authorList>
            <person name="Elya C."/>
            <person name="Lovett B.R."/>
            <person name="Lee E."/>
            <person name="Macias A.M."/>
            <person name="Hajek A.E."/>
            <person name="De Bivort B.L."/>
            <person name="Kasson M.T."/>
            <person name="De Fine Licht H.H."/>
            <person name="Stajich J.E."/>
        </authorList>
    </citation>
    <scope>NUCLEOTIDE SEQUENCE</scope>
    <source>
        <strain evidence="1">Berkeley</strain>
    </source>
</reference>
<comment type="caution">
    <text evidence="1">The sequence shown here is derived from an EMBL/GenBank/DDBJ whole genome shotgun (WGS) entry which is preliminary data.</text>
</comment>
<accession>A0ACC2TBT5</accession>